<accession>A0A9W7FGQ3</accession>
<dbReference type="Proteomes" id="UP001165122">
    <property type="component" value="Unassembled WGS sequence"/>
</dbReference>
<reference evidence="3" key="1">
    <citation type="journal article" date="2023" name="Commun. Biol.">
        <title>Genome analysis of Parmales, the sister group of diatoms, reveals the evolutionary specialization of diatoms from phago-mixotrophs to photoautotrophs.</title>
        <authorList>
            <person name="Ban H."/>
            <person name="Sato S."/>
            <person name="Yoshikawa S."/>
            <person name="Yamada K."/>
            <person name="Nakamura Y."/>
            <person name="Ichinomiya M."/>
            <person name="Sato N."/>
            <person name="Blanc-Mathieu R."/>
            <person name="Endo H."/>
            <person name="Kuwata A."/>
            <person name="Ogata H."/>
        </authorList>
    </citation>
    <scope>NUCLEOTIDE SEQUENCE [LARGE SCALE GENOMIC DNA]</scope>
    <source>
        <strain evidence="3">NIES 3700</strain>
    </source>
</reference>
<gene>
    <name evidence="2" type="ORF">TrLO_g9694</name>
</gene>
<evidence type="ECO:0000256" key="1">
    <source>
        <dbReference type="SAM" id="MobiDB-lite"/>
    </source>
</evidence>
<name>A0A9W7FGQ3_9STRA</name>
<protein>
    <submittedName>
        <fullName evidence="2">Uncharacterized protein</fullName>
    </submittedName>
</protein>
<dbReference type="AlphaFoldDB" id="A0A9W7FGQ3"/>
<keyword evidence="3" id="KW-1185">Reference proteome</keyword>
<dbReference type="EMBL" id="BRXW01000170">
    <property type="protein sequence ID" value="GMI12037.1"/>
    <property type="molecule type" value="Genomic_DNA"/>
</dbReference>
<proteinExistence type="predicted"/>
<sequence>MMMMLGCRRGGNEEKGANDAAIPSDEVKLEALVAIKQEQNGNLQENRFEENQAEELAMSSVFGLSRSTNQF</sequence>
<organism evidence="2 3">
    <name type="scientific">Triparma laevis f. longispina</name>
    <dbReference type="NCBI Taxonomy" id="1714387"/>
    <lineage>
        <taxon>Eukaryota</taxon>
        <taxon>Sar</taxon>
        <taxon>Stramenopiles</taxon>
        <taxon>Ochrophyta</taxon>
        <taxon>Bolidophyceae</taxon>
        <taxon>Parmales</taxon>
        <taxon>Triparmaceae</taxon>
        <taxon>Triparma</taxon>
    </lineage>
</organism>
<feature type="region of interest" description="Disordered" evidence="1">
    <location>
        <begin position="1"/>
        <end position="22"/>
    </location>
</feature>
<comment type="caution">
    <text evidence="2">The sequence shown here is derived from an EMBL/GenBank/DDBJ whole genome shotgun (WGS) entry which is preliminary data.</text>
</comment>
<evidence type="ECO:0000313" key="3">
    <source>
        <dbReference type="Proteomes" id="UP001165122"/>
    </source>
</evidence>
<evidence type="ECO:0000313" key="2">
    <source>
        <dbReference type="EMBL" id="GMI12037.1"/>
    </source>
</evidence>